<organism evidence="2 3">
    <name type="scientific">Miscanthus lutarioriparius</name>
    <dbReference type="NCBI Taxonomy" id="422564"/>
    <lineage>
        <taxon>Eukaryota</taxon>
        <taxon>Viridiplantae</taxon>
        <taxon>Streptophyta</taxon>
        <taxon>Embryophyta</taxon>
        <taxon>Tracheophyta</taxon>
        <taxon>Spermatophyta</taxon>
        <taxon>Magnoliopsida</taxon>
        <taxon>Liliopsida</taxon>
        <taxon>Poales</taxon>
        <taxon>Poaceae</taxon>
        <taxon>PACMAD clade</taxon>
        <taxon>Panicoideae</taxon>
        <taxon>Andropogonodae</taxon>
        <taxon>Andropogoneae</taxon>
        <taxon>Saccharinae</taxon>
        <taxon>Miscanthus</taxon>
    </lineage>
</organism>
<feature type="region of interest" description="Disordered" evidence="1">
    <location>
        <begin position="1"/>
        <end position="32"/>
    </location>
</feature>
<feature type="compositionally biased region" description="Acidic residues" evidence="1">
    <location>
        <begin position="11"/>
        <end position="23"/>
    </location>
</feature>
<protein>
    <submittedName>
        <fullName evidence="2">Uncharacterized protein</fullName>
    </submittedName>
</protein>
<comment type="caution">
    <text evidence="2">The sequence shown here is derived from an EMBL/GenBank/DDBJ whole genome shotgun (WGS) entry which is preliminary data.</text>
</comment>
<sequence>MNNSTSPAVDWGDDSAGEMDSEDAAPSSSVGMGVGITIGSMMEVDADDRHCPSAPDADFFNAFSDDFDDQDLD</sequence>
<keyword evidence="3" id="KW-1185">Reference proteome</keyword>
<evidence type="ECO:0000313" key="2">
    <source>
        <dbReference type="EMBL" id="CAD6245577.1"/>
    </source>
</evidence>
<dbReference type="EMBL" id="CAJGYO010000007">
    <property type="protein sequence ID" value="CAD6245577.1"/>
    <property type="molecule type" value="Genomic_DNA"/>
</dbReference>
<dbReference type="AlphaFoldDB" id="A0A811PQK6"/>
<evidence type="ECO:0000313" key="3">
    <source>
        <dbReference type="Proteomes" id="UP000604825"/>
    </source>
</evidence>
<dbReference type="Proteomes" id="UP000604825">
    <property type="component" value="Unassembled WGS sequence"/>
</dbReference>
<proteinExistence type="predicted"/>
<gene>
    <name evidence="2" type="ORF">NCGR_LOCUS29878</name>
</gene>
<reference evidence="2" key="1">
    <citation type="submission" date="2020-10" db="EMBL/GenBank/DDBJ databases">
        <authorList>
            <person name="Han B."/>
            <person name="Lu T."/>
            <person name="Zhao Q."/>
            <person name="Huang X."/>
            <person name="Zhao Y."/>
        </authorList>
    </citation>
    <scope>NUCLEOTIDE SEQUENCE</scope>
</reference>
<accession>A0A811PQK6</accession>
<dbReference type="OrthoDB" id="670580at2759"/>
<evidence type="ECO:0000256" key="1">
    <source>
        <dbReference type="SAM" id="MobiDB-lite"/>
    </source>
</evidence>
<name>A0A811PQK6_9POAL</name>